<proteinExistence type="predicted"/>
<organism evidence="1 2">
    <name type="scientific">Bacteroides fragilis str. 3988T(B)14</name>
    <dbReference type="NCBI Taxonomy" id="1339315"/>
    <lineage>
        <taxon>Bacteria</taxon>
        <taxon>Pseudomonadati</taxon>
        <taxon>Bacteroidota</taxon>
        <taxon>Bacteroidia</taxon>
        <taxon>Bacteroidales</taxon>
        <taxon>Bacteroidaceae</taxon>
        <taxon>Bacteroides</taxon>
    </lineage>
</organism>
<dbReference type="Proteomes" id="UP000020529">
    <property type="component" value="Unassembled WGS sequence"/>
</dbReference>
<reference evidence="1 2" key="1">
    <citation type="submission" date="2014-02" db="EMBL/GenBank/DDBJ databases">
        <authorList>
            <person name="Sears C."/>
            <person name="Carroll K."/>
            <person name="Sack B.R."/>
            <person name="Qadri F."/>
            <person name="Myers L.L."/>
            <person name="Chung G.-T."/>
            <person name="Escheverria P."/>
            <person name="Fraser C.M."/>
            <person name="Sadzewicz L."/>
            <person name="Shefchek K.A."/>
            <person name="Tallon L."/>
            <person name="Das S.P."/>
            <person name="Daugherty S."/>
            <person name="Mongodin E.F."/>
        </authorList>
    </citation>
    <scope>NUCLEOTIDE SEQUENCE [LARGE SCALE GENOMIC DNA]</scope>
    <source>
        <strain evidence="2">3988T(B)14</strain>
    </source>
</reference>
<accession>A0A015TRT9</accession>
<protein>
    <submittedName>
        <fullName evidence="1">Uncharacterized protein</fullName>
    </submittedName>
</protein>
<gene>
    <name evidence="1" type="ORF">M124_2863</name>
</gene>
<evidence type="ECO:0000313" key="2">
    <source>
        <dbReference type="Proteomes" id="UP000020529"/>
    </source>
</evidence>
<evidence type="ECO:0000313" key="1">
    <source>
        <dbReference type="EMBL" id="EXY73376.1"/>
    </source>
</evidence>
<dbReference type="AlphaFoldDB" id="A0A015TRT9"/>
<dbReference type="EMBL" id="JGCY01000360">
    <property type="protein sequence ID" value="EXY73376.1"/>
    <property type="molecule type" value="Genomic_DNA"/>
</dbReference>
<sequence length="85" mass="9101">MQQAFVESQATESLLQQVAADSAASTATEVESAAASELAVLLPTHETIAKENATIAAAKKNFVFILKIFALNVYKYSIANINKNK</sequence>
<name>A0A015TRT9_BACFG</name>
<comment type="caution">
    <text evidence="1">The sequence shown here is derived from an EMBL/GenBank/DDBJ whole genome shotgun (WGS) entry which is preliminary data.</text>
</comment>